<organism evidence="1 2">
    <name type="scientific">Puccinia striiformis f. sp. tritici</name>
    <dbReference type="NCBI Taxonomy" id="168172"/>
    <lineage>
        <taxon>Eukaryota</taxon>
        <taxon>Fungi</taxon>
        <taxon>Dikarya</taxon>
        <taxon>Basidiomycota</taxon>
        <taxon>Pucciniomycotina</taxon>
        <taxon>Pucciniomycetes</taxon>
        <taxon>Pucciniales</taxon>
        <taxon>Pucciniaceae</taxon>
        <taxon>Puccinia</taxon>
    </lineage>
</organism>
<keyword evidence="2" id="KW-1185">Reference proteome</keyword>
<evidence type="ECO:0000313" key="1">
    <source>
        <dbReference type="EMBL" id="KAI7953721.1"/>
    </source>
</evidence>
<dbReference type="EMBL" id="CM045870">
    <property type="protein sequence ID" value="KAI7953721.1"/>
    <property type="molecule type" value="Genomic_DNA"/>
</dbReference>
<dbReference type="Proteomes" id="UP001060170">
    <property type="component" value="Chromosome 6"/>
</dbReference>
<gene>
    <name evidence="1" type="ORF">MJO28_006268</name>
</gene>
<proteinExistence type="predicted"/>
<reference evidence="2" key="2">
    <citation type="journal article" date="2018" name="Mol. Plant Microbe Interact.">
        <title>Genome sequence resources for the wheat stripe rust pathogen (Puccinia striiformis f. sp. tritici) and the barley stripe rust pathogen (Puccinia striiformis f. sp. hordei).</title>
        <authorList>
            <person name="Xia C."/>
            <person name="Wang M."/>
            <person name="Yin C."/>
            <person name="Cornejo O.E."/>
            <person name="Hulbert S.H."/>
            <person name="Chen X."/>
        </authorList>
    </citation>
    <scope>NUCLEOTIDE SEQUENCE [LARGE SCALE GENOMIC DNA]</scope>
    <source>
        <strain evidence="2">93-210</strain>
    </source>
</reference>
<reference evidence="1 2" key="3">
    <citation type="journal article" date="2022" name="Microbiol. Spectr.">
        <title>Folding features and dynamics of 3D genome architecture in plant fungal pathogens.</title>
        <authorList>
            <person name="Xia C."/>
        </authorList>
    </citation>
    <scope>NUCLEOTIDE SEQUENCE [LARGE SCALE GENOMIC DNA]</scope>
    <source>
        <strain evidence="1 2">93-210</strain>
    </source>
</reference>
<sequence length="463" mass="52140">MANDVVPVGMVKIEPQDEKLTFDGTNVNQFLDSYRKAAQATGASEDDMAQQLGFFVLRDDLLNIVETLDGYEPPDWPRLKASMTAYWGRDEIPRFTLEDFEQFLVSWSEKDALSPTQDYPVFCNSLQPIVSQFLGNNDMDTEEAQDIFYQAFSRVLQLSLHRSTSVSNETPIHPVIDYQAPTKNSPLLESPPTVFSDIIATPSVPESQEEEVNAEPEPSEQLIEDPKEAAVSLLPPMPTPVRGSLDHSEVCLENSVENDHLNALDSGLYDFRYLQLPDISAFELLKMEPLVKEEKTTLISLHQVKKNWEDSTVSFGHLVNAVEHNPIPSAPTMLQIDSLPEGLGEDHNYFIDRFHPSDHIFNTEPSIFDMTSTPDQVTGVFSDSHLSSAQNSDLEEGLCITRIRNMISLPLSHRALQSNLIPSSGKPLRDKNQLPSFAFEEQDTSFSDNSTVFKFEEHKRFDL</sequence>
<evidence type="ECO:0000313" key="2">
    <source>
        <dbReference type="Proteomes" id="UP001060170"/>
    </source>
</evidence>
<accession>A0ACC0EIH8</accession>
<protein>
    <submittedName>
        <fullName evidence="1">Uncharacterized protein</fullName>
    </submittedName>
</protein>
<name>A0ACC0EIH8_9BASI</name>
<reference evidence="2" key="1">
    <citation type="journal article" date="2018" name="BMC Genomics">
        <title>Genomic insights into host adaptation between the wheat stripe rust pathogen (Puccinia striiformis f. sp. tritici) and the barley stripe rust pathogen (Puccinia striiformis f. sp. hordei).</title>
        <authorList>
            <person name="Xia C."/>
            <person name="Wang M."/>
            <person name="Yin C."/>
            <person name="Cornejo O.E."/>
            <person name="Hulbert S.H."/>
            <person name="Chen X."/>
        </authorList>
    </citation>
    <scope>NUCLEOTIDE SEQUENCE [LARGE SCALE GENOMIC DNA]</scope>
    <source>
        <strain evidence="2">93-210</strain>
    </source>
</reference>
<comment type="caution">
    <text evidence="1">The sequence shown here is derived from an EMBL/GenBank/DDBJ whole genome shotgun (WGS) entry which is preliminary data.</text>
</comment>